<dbReference type="GO" id="GO:0046983">
    <property type="term" value="F:protein dimerization activity"/>
    <property type="evidence" value="ECO:0007669"/>
    <property type="project" value="InterPro"/>
</dbReference>
<name>W6N8M9_CLOTY</name>
<dbReference type="InterPro" id="IPR037208">
    <property type="entry name" value="Spo0E-like_sf"/>
</dbReference>
<dbReference type="Pfam" id="PF09388">
    <property type="entry name" value="SpoOE-like"/>
    <property type="match status" value="1"/>
</dbReference>
<proteinExistence type="predicted"/>
<accession>W6N8M9</accession>
<sequence length="57" mass="6636">MSKIEKISSDLENLRIKLNILIAEKKDLLDPEIIIASQMLDSALNRYHKVIIEKMKK</sequence>
<dbReference type="EMBL" id="CBXI010000044">
    <property type="protein sequence ID" value="CDL92936.1"/>
    <property type="molecule type" value="Genomic_DNA"/>
</dbReference>
<dbReference type="AlphaFoldDB" id="W6N8M9"/>
<evidence type="ECO:0000313" key="1">
    <source>
        <dbReference type="EMBL" id="CDL92936.1"/>
    </source>
</evidence>
<comment type="caution">
    <text evidence="1">The sequence shown here is derived from an EMBL/GenBank/DDBJ whole genome shotgun (WGS) entry which is preliminary data.</text>
</comment>
<evidence type="ECO:0008006" key="3">
    <source>
        <dbReference type="Google" id="ProtNLM"/>
    </source>
</evidence>
<dbReference type="OrthoDB" id="1937171at2"/>
<dbReference type="GO" id="GO:0043937">
    <property type="term" value="P:regulation of sporulation"/>
    <property type="evidence" value="ECO:0007669"/>
    <property type="project" value="InterPro"/>
</dbReference>
<organism evidence="1 2">
    <name type="scientific">Clostridium tyrobutyricum DIVETGP</name>
    <dbReference type="NCBI Taxonomy" id="1408889"/>
    <lineage>
        <taxon>Bacteria</taxon>
        <taxon>Bacillati</taxon>
        <taxon>Bacillota</taxon>
        <taxon>Clostridia</taxon>
        <taxon>Eubacteriales</taxon>
        <taxon>Clostridiaceae</taxon>
        <taxon>Clostridium</taxon>
    </lineage>
</organism>
<evidence type="ECO:0000313" key="2">
    <source>
        <dbReference type="Proteomes" id="UP000019482"/>
    </source>
</evidence>
<dbReference type="InterPro" id="IPR036638">
    <property type="entry name" value="HLH_DNA-bd_sf"/>
</dbReference>
<dbReference type="RefSeq" id="WP_017751117.1">
    <property type="nucleotide sequence ID" value="NZ_CBXI010000044.1"/>
</dbReference>
<dbReference type="Proteomes" id="UP000019482">
    <property type="component" value="Unassembled WGS sequence"/>
</dbReference>
<reference evidence="1 2" key="1">
    <citation type="journal article" date="2015" name="Genome Announc.">
        <title>Draft Genome Sequence of Clostridium tyrobutyricum Strain DIVETGP, Isolated from Cow's Milk for Grana Padano Production.</title>
        <authorList>
            <person name="Soggiu A."/>
            <person name="Piras C."/>
            <person name="Gaiarsa S."/>
            <person name="Sassera D."/>
            <person name="Roncada P."/>
            <person name="Bendixen E."/>
            <person name="Brasca M."/>
            <person name="Bonizzi L."/>
        </authorList>
    </citation>
    <scope>NUCLEOTIDE SEQUENCE [LARGE SCALE GENOMIC DNA]</scope>
    <source>
        <strain evidence="1 2">DIVETGP</strain>
    </source>
</reference>
<dbReference type="Gene3D" id="4.10.280.10">
    <property type="entry name" value="Helix-loop-helix DNA-binding domain"/>
    <property type="match status" value="1"/>
</dbReference>
<keyword evidence="2" id="KW-1185">Reference proteome</keyword>
<dbReference type="SUPFAM" id="SSF140500">
    <property type="entry name" value="BAS1536-like"/>
    <property type="match status" value="1"/>
</dbReference>
<dbReference type="InterPro" id="IPR018540">
    <property type="entry name" value="Spo0E-like"/>
</dbReference>
<gene>
    <name evidence="1" type="ORF">CTDIVETGP_3006</name>
</gene>
<protein>
    <recommendedName>
        <fullName evidence="3">Spo0E like sporulation regulatory protein</fullName>
    </recommendedName>
</protein>
<dbReference type="GeneID" id="29419837"/>